<evidence type="ECO:0000313" key="9">
    <source>
        <dbReference type="Proteomes" id="UP000767238"/>
    </source>
</evidence>
<feature type="transmembrane region" description="Helical" evidence="7">
    <location>
        <begin position="307"/>
        <end position="325"/>
    </location>
</feature>
<organism evidence="8 9">
    <name type="scientific">Aureobasidium melanogenum</name>
    <name type="common">Aureobasidium pullulans var. melanogenum</name>
    <dbReference type="NCBI Taxonomy" id="46634"/>
    <lineage>
        <taxon>Eukaryota</taxon>
        <taxon>Fungi</taxon>
        <taxon>Dikarya</taxon>
        <taxon>Ascomycota</taxon>
        <taxon>Pezizomycotina</taxon>
        <taxon>Dothideomycetes</taxon>
        <taxon>Dothideomycetidae</taxon>
        <taxon>Dothideales</taxon>
        <taxon>Saccotheciaceae</taxon>
        <taxon>Aureobasidium</taxon>
    </lineage>
</organism>
<dbReference type="OrthoDB" id="3257095at2759"/>
<dbReference type="PANTHER" id="PTHR45649">
    <property type="entry name" value="AMINO-ACID PERMEASE BAT1"/>
    <property type="match status" value="1"/>
</dbReference>
<name>A0A9P8K9H2_AURME</name>
<dbReference type="EMBL" id="JAHFYH010000020">
    <property type="protein sequence ID" value="KAH0224280.1"/>
    <property type="molecule type" value="Genomic_DNA"/>
</dbReference>
<evidence type="ECO:0000256" key="1">
    <source>
        <dbReference type="ARBA" id="ARBA00004141"/>
    </source>
</evidence>
<dbReference type="GO" id="GO:0016020">
    <property type="term" value="C:membrane"/>
    <property type="evidence" value="ECO:0007669"/>
    <property type="project" value="UniProtKB-SubCell"/>
</dbReference>
<comment type="subcellular location">
    <subcellularLocation>
        <location evidence="1">Membrane</location>
        <topology evidence="1">Multi-pass membrane protein</topology>
    </subcellularLocation>
</comment>
<keyword evidence="5 7" id="KW-0472">Membrane</keyword>
<reference evidence="8" key="1">
    <citation type="journal article" date="2021" name="J Fungi (Basel)">
        <title>Virulence traits and population genomics of the black yeast Aureobasidium melanogenum.</title>
        <authorList>
            <person name="Cernosa A."/>
            <person name="Sun X."/>
            <person name="Gostincar C."/>
            <person name="Fang C."/>
            <person name="Gunde-Cimerman N."/>
            <person name="Song Z."/>
        </authorList>
    </citation>
    <scope>NUCLEOTIDE SEQUENCE</scope>
    <source>
        <strain evidence="8">EXF-8016</strain>
    </source>
</reference>
<feature type="region of interest" description="Disordered" evidence="6">
    <location>
        <begin position="1"/>
        <end position="92"/>
    </location>
</feature>
<evidence type="ECO:0000256" key="7">
    <source>
        <dbReference type="SAM" id="Phobius"/>
    </source>
</evidence>
<feature type="transmembrane region" description="Helical" evidence="7">
    <location>
        <begin position="351"/>
        <end position="371"/>
    </location>
</feature>
<keyword evidence="2" id="KW-0813">Transport</keyword>
<dbReference type="Proteomes" id="UP000767238">
    <property type="component" value="Unassembled WGS sequence"/>
</dbReference>
<evidence type="ECO:0000313" key="8">
    <source>
        <dbReference type="EMBL" id="KAH0224280.1"/>
    </source>
</evidence>
<evidence type="ECO:0000256" key="2">
    <source>
        <dbReference type="ARBA" id="ARBA00022448"/>
    </source>
</evidence>
<gene>
    <name evidence="8" type="ORF">KCV03_g3749</name>
</gene>
<dbReference type="InterPro" id="IPR002293">
    <property type="entry name" value="AA/rel_permease1"/>
</dbReference>
<protein>
    <submittedName>
        <fullName evidence="8">GABA permease</fullName>
    </submittedName>
</protein>
<dbReference type="Gene3D" id="1.20.1740.10">
    <property type="entry name" value="Amino acid/polyamine transporter I"/>
    <property type="match status" value="1"/>
</dbReference>
<evidence type="ECO:0000256" key="3">
    <source>
        <dbReference type="ARBA" id="ARBA00022692"/>
    </source>
</evidence>
<proteinExistence type="predicted"/>
<feature type="transmembrane region" description="Helical" evidence="7">
    <location>
        <begin position="548"/>
        <end position="568"/>
    </location>
</feature>
<dbReference type="PANTHER" id="PTHR45649:SF4">
    <property type="entry name" value="TRANSPORTER, PUTATIVE (EUROFUNG)-RELATED"/>
    <property type="match status" value="1"/>
</dbReference>
<evidence type="ECO:0000256" key="6">
    <source>
        <dbReference type="SAM" id="MobiDB-lite"/>
    </source>
</evidence>
<evidence type="ECO:0000256" key="4">
    <source>
        <dbReference type="ARBA" id="ARBA00022989"/>
    </source>
</evidence>
<feature type="transmembrane region" description="Helical" evidence="7">
    <location>
        <begin position="111"/>
        <end position="133"/>
    </location>
</feature>
<feature type="transmembrane region" description="Helical" evidence="7">
    <location>
        <begin position="145"/>
        <end position="166"/>
    </location>
</feature>
<feature type="compositionally biased region" description="Basic and acidic residues" evidence="6">
    <location>
        <begin position="32"/>
        <end position="47"/>
    </location>
</feature>
<dbReference type="AlphaFoldDB" id="A0A9P8K9H2"/>
<sequence>MHEDSIQKASSVEVAERRKGSILRPITTRGDSFLDERDGSRKLDESSRPGLGLTKPSSGRMPLSRGSSYQPDWAQDAEDMPGPPVPVQELGSPEDLKDMLRMGRTQEMRRVFRQFSLISFGCLSQCTWEFILLNNNQTLEAGGCALLFWSYVWSFVGSMFITASLAEMASMTPSSAGQYFWVSEFSSRRWQQSLSYVTGWMTILGYQCANASGLFLTGSLFQSMITIYRPANGDLMWQTIVFMLPCLGVVVLINLYGSRTIAMLQNVSMSLHILALIAIIAILGVLSPHIPLKRAFLQFENTEWPSTALAVLAGQTNANFSLFYVDAPIRLSEEAQDAAVAVPKAAMRSQLISGFCGLLAVAIFAFCIPSVTEALKHPTGYSLLYVLQLSVPNGVIICVLLVCIILVGASNVGFSAATARITYAFARDQGLPCSRWISKVHKGRLTPVNAVFLTATFSALLSLINLGSTTTFYGIVGLAQATQAMSYILPISSVLYRRIKSPESMPKARWGLGPTWGPVNNALAIIFSINCFIWSFSPPSLPVSSTNFNVAAALFAGAVVLMMTTYYFRRGVYVGPVARTRDTPSWNMSQLGTGQNVQFLTIPEEF</sequence>
<evidence type="ECO:0000256" key="5">
    <source>
        <dbReference type="ARBA" id="ARBA00023136"/>
    </source>
</evidence>
<keyword evidence="4 7" id="KW-1133">Transmembrane helix</keyword>
<feature type="transmembrane region" description="Helical" evidence="7">
    <location>
        <begin position="194"/>
        <end position="215"/>
    </location>
</feature>
<feature type="transmembrane region" description="Helical" evidence="7">
    <location>
        <begin position="235"/>
        <end position="257"/>
    </location>
</feature>
<accession>A0A9P8K9H2</accession>
<dbReference type="Pfam" id="PF13520">
    <property type="entry name" value="AA_permease_2"/>
    <property type="match status" value="1"/>
</dbReference>
<keyword evidence="3 7" id="KW-0812">Transmembrane</keyword>
<feature type="transmembrane region" description="Helical" evidence="7">
    <location>
        <begin position="445"/>
        <end position="466"/>
    </location>
</feature>
<feature type="transmembrane region" description="Helical" evidence="7">
    <location>
        <begin position="269"/>
        <end position="287"/>
    </location>
</feature>
<reference evidence="8" key="2">
    <citation type="submission" date="2021-08" db="EMBL/GenBank/DDBJ databases">
        <authorList>
            <person name="Gostincar C."/>
            <person name="Sun X."/>
            <person name="Song Z."/>
            <person name="Gunde-Cimerman N."/>
        </authorList>
    </citation>
    <scope>NUCLEOTIDE SEQUENCE</scope>
    <source>
        <strain evidence="8">EXF-8016</strain>
    </source>
</reference>
<feature type="transmembrane region" description="Helical" evidence="7">
    <location>
        <begin position="391"/>
        <end position="414"/>
    </location>
</feature>
<comment type="caution">
    <text evidence="8">The sequence shown here is derived from an EMBL/GenBank/DDBJ whole genome shotgun (WGS) entry which is preliminary data.</text>
</comment>
<dbReference type="GO" id="GO:0022857">
    <property type="term" value="F:transmembrane transporter activity"/>
    <property type="evidence" value="ECO:0007669"/>
    <property type="project" value="InterPro"/>
</dbReference>
<feature type="non-terminal residue" evidence="8">
    <location>
        <position position="606"/>
    </location>
</feature>
<feature type="transmembrane region" description="Helical" evidence="7">
    <location>
        <begin position="472"/>
        <end position="496"/>
    </location>
</feature>
<feature type="transmembrane region" description="Helical" evidence="7">
    <location>
        <begin position="517"/>
        <end position="536"/>
    </location>
</feature>